<evidence type="ECO:0000313" key="1">
    <source>
        <dbReference type="EMBL" id="MCI93642.1"/>
    </source>
</evidence>
<dbReference type="EMBL" id="LXQA011334561">
    <property type="protein sequence ID" value="MCI93642.1"/>
    <property type="molecule type" value="Genomic_DNA"/>
</dbReference>
<comment type="caution">
    <text evidence="1">The sequence shown here is derived from an EMBL/GenBank/DDBJ whole genome shotgun (WGS) entry which is preliminary data.</text>
</comment>
<keyword evidence="2" id="KW-1185">Reference proteome</keyword>
<sequence length="45" mass="5001">QRTAPGRFTNPSLQGRCSEPCSEQLQGVPEILRYMVVAASRSECF</sequence>
<protein>
    <submittedName>
        <fullName evidence="1">Uncharacterized protein</fullName>
    </submittedName>
</protein>
<dbReference type="AlphaFoldDB" id="A0A392W1S7"/>
<dbReference type="Proteomes" id="UP000265520">
    <property type="component" value="Unassembled WGS sequence"/>
</dbReference>
<feature type="non-terminal residue" evidence="1">
    <location>
        <position position="1"/>
    </location>
</feature>
<proteinExistence type="predicted"/>
<accession>A0A392W1S7</accession>
<name>A0A392W1S7_9FABA</name>
<organism evidence="1 2">
    <name type="scientific">Trifolium medium</name>
    <dbReference type="NCBI Taxonomy" id="97028"/>
    <lineage>
        <taxon>Eukaryota</taxon>
        <taxon>Viridiplantae</taxon>
        <taxon>Streptophyta</taxon>
        <taxon>Embryophyta</taxon>
        <taxon>Tracheophyta</taxon>
        <taxon>Spermatophyta</taxon>
        <taxon>Magnoliopsida</taxon>
        <taxon>eudicotyledons</taxon>
        <taxon>Gunneridae</taxon>
        <taxon>Pentapetalae</taxon>
        <taxon>rosids</taxon>
        <taxon>fabids</taxon>
        <taxon>Fabales</taxon>
        <taxon>Fabaceae</taxon>
        <taxon>Papilionoideae</taxon>
        <taxon>50 kb inversion clade</taxon>
        <taxon>NPAAA clade</taxon>
        <taxon>Hologalegina</taxon>
        <taxon>IRL clade</taxon>
        <taxon>Trifolieae</taxon>
        <taxon>Trifolium</taxon>
    </lineage>
</organism>
<reference evidence="1 2" key="1">
    <citation type="journal article" date="2018" name="Front. Plant Sci.">
        <title>Red Clover (Trifolium pratense) and Zigzag Clover (T. medium) - A Picture of Genomic Similarities and Differences.</title>
        <authorList>
            <person name="Dluhosova J."/>
            <person name="Istvanek J."/>
            <person name="Nedelnik J."/>
            <person name="Repkova J."/>
        </authorList>
    </citation>
    <scope>NUCLEOTIDE SEQUENCE [LARGE SCALE GENOMIC DNA]</scope>
    <source>
        <strain evidence="2">cv. 10/8</strain>
        <tissue evidence="1">Leaf</tissue>
    </source>
</reference>
<evidence type="ECO:0000313" key="2">
    <source>
        <dbReference type="Proteomes" id="UP000265520"/>
    </source>
</evidence>